<dbReference type="HOGENOM" id="CLU_1944175_0_0_6"/>
<evidence type="ECO:0008006" key="4">
    <source>
        <dbReference type="Google" id="ProtNLM"/>
    </source>
</evidence>
<protein>
    <recommendedName>
        <fullName evidence="4">Organic solvent tolerance-like N-terminal domain-containing protein</fullName>
    </recommendedName>
</protein>
<proteinExistence type="predicted"/>
<evidence type="ECO:0000256" key="1">
    <source>
        <dbReference type="SAM" id="SignalP"/>
    </source>
</evidence>
<reference evidence="3" key="1">
    <citation type="submission" date="2006-08" db="EMBL/GenBank/DDBJ databases">
        <title>Complete sequence of Alkalilimnicola ehrilichei MLHE-1.</title>
        <authorList>
            <person name="Copeland A."/>
            <person name="Lucas S."/>
            <person name="Lapidus A."/>
            <person name="Barry K."/>
            <person name="Detter J.C."/>
            <person name="Glavina del Rio T."/>
            <person name="Hammon N."/>
            <person name="Israni S."/>
            <person name="Dalin E."/>
            <person name="Tice H."/>
            <person name="Pitluck S."/>
            <person name="Sims D."/>
            <person name="Brettin T."/>
            <person name="Bruce D."/>
            <person name="Han C."/>
            <person name="Tapia R."/>
            <person name="Gilna P."/>
            <person name="Schmutz J."/>
            <person name="Larimer F."/>
            <person name="Land M."/>
            <person name="Hauser L."/>
            <person name="Kyrpides N."/>
            <person name="Mikhailova N."/>
            <person name="Oremland R.S."/>
            <person name="Hoeft S.E."/>
            <person name="Switzer-Blum J."/>
            <person name="Kulp T."/>
            <person name="King G."/>
            <person name="Tabita R."/>
            <person name="Witte B."/>
            <person name="Santini J.M."/>
            <person name="Basu P."/>
            <person name="Hollibaugh J.T."/>
            <person name="Xie G."/>
            <person name="Stolz J.F."/>
            <person name="Richardson P."/>
        </authorList>
    </citation>
    <scope>NUCLEOTIDE SEQUENCE [LARGE SCALE GENOMIC DNA]</scope>
    <source>
        <strain evidence="3">ATCC BAA-1101 / DSM 17681 / MLHE-1</strain>
    </source>
</reference>
<dbReference type="KEGG" id="aeh:Mlg_1523"/>
<organism evidence="2 3">
    <name type="scientific">Alkalilimnicola ehrlichii (strain ATCC BAA-1101 / DSM 17681 / MLHE-1)</name>
    <dbReference type="NCBI Taxonomy" id="187272"/>
    <lineage>
        <taxon>Bacteria</taxon>
        <taxon>Pseudomonadati</taxon>
        <taxon>Pseudomonadota</taxon>
        <taxon>Gammaproteobacteria</taxon>
        <taxon>Chromatiales</taxon>
        <taxon>Ectothiorhodospiraceae</taxon>
        <taxon>Alkalilimnicola</taxon>
    </lineage>
</organism>
<name>Q0A8G5_ALKEH</name>
<gene>
    <name evidence="2" type="ordered locus">Mlg_1523</name>
</gene>
<evidence type="ECO:0000313" key="2">
    <source>
        <dbReference type="EMBL" id="ABI56872.1"/>
    </source>
</evidence>
<dbReference type="eggNOG" id="COG3291">
    <property type="taxonomic scope" value="Bacteria"/>
</dbReference>
<dbReference type="Proteomes" id="UP000001962">
    <property type="component" value="Chromosome"/>
</dbReference>
<sequence length="129" mass="14186">MKAIRNTLSIVGFATLAFAATPPLLAGDDQGVRLSPLAEEIELTEKAVVIDNAWILDDQLLDLEQQRAQVVLERNEHTEAIEPGSVLLSEGDKGLFDEVFEVEVLEDRVEVITGPAVLTEAVERLKIEH</sequence>
<dbReference type="EMBL" id="CP000453">
    <property type="protein sequence ID" value="ABI56872.1"/>
    <property type="molecule type" value="Genomic_DNA"/>
</dbReference>
<dbReference type="RefSeq" id="WP_011629267.1">
    <property type="nucleotide sequence ID" value="NC_008340.1"/>
</dbReference>
<evidence type="ECO:0000313" key="3">
    <source>
        <dbReference type="Proteomes" id="UP000001962"/>
    </source>
</evidence>
<feature type="chain" id="PRO_5004167864" description="Organic solvent tolerance-like N-terminal domain-containing protein" evidence="1">
    <location>
        <begin position="20"/>
        <end position="129"/>
    </location>
</feature>
<keyword evidence="1" id="KW-0732">Signal</keyword>
<keyword evidence="3" id="KW-1185">Reference proteome</keyword>
<dbReference type="AlphaFoldDB" id="Q0A8G5"/>
<feature type="signal peptide" evidence="1">
    <location>
        <begin position="1"/>
        <end position="19"/>
    </location>
</feature>
<accession>Q0A8G5</accession>